<evidence type="ECO:0000256" key="1">
    <source>
        <dbReference type="ARBA" id="ARBA00004167"/>
    </source>
</evidence>
<dbReference type="SUPFAM" id="SSF54523">
    <property type="entry name" value="Pili subunits"/>
    <property type="match status" value="1"/>
</dbReference>
<keyword evidence="3 6" id="KW-0812">Transmembrane</keyword>
<dbReference type="InterPro" id="IPR012902">
    <property type="entry name" value="N_methyl_site"/>
</dbReference>
<evidence type="ECO:0000256" key="3">
    <source>
        <dbReference type="ARBA" id="ARBA00022692"/>
    </source>
</evidence>
<comment type="subcellular location">
    <subcellularLocation>
        <location evidence="1">Membrane</location>
        <topology evidence="1">Single-pass membrane protein</topology>
    </subcellularLocation>
</comment>
<reference evidence="7 8" key="1">
    <citation type="submission" date="2018-04" db="EMBL/GenBank/DDBJ databases">
        <title>Genomic Encyclopedia of Type Strains, Phase IV (KMG-IV): sequencing the most valuable type-strain genomes for metagenomic binning, comparative biology and taxonomic classification.</title>
        <authorList>
            <person name="Goeker M."/>
        </authorList>
    </citation>
    <scope>NUCLEOTIDE SEQUENCE [LARGE SCALE GENOMIC DNA]</scope>
    <source>
        <strain evidence="7 8">DSM 14823</strain>
    </source>
</reference>
<evidence type="ECO:0000313" key="7">
    <source>
        <dbReference type="EMBL" id="PVY45448.1"/>
    </source>
</evidence>
<evidence type="ECO:0000256" key="5">
    <source>
        <dbReference type="ARBA" id="ARBA00023136"/>
    </source>
</evidence>
<organism evidence="7 8">
    <name type="scientific">Victivallis vadensis</name>
    <dbReference type="NCBI Taxonomy" id="172901"/>
    <lineage>
        <taxon>Bacteria</taxon>
        <taxon>Pseudomonadati</taxon>
        <taxon>Lentisphaerota</taxon>
        <taxon>Lentisphaeria</taxon>
        <taxon>Victivallales</taxon>
        <taxon>Victivallaceae</taxon>
        <taxon>Victivallis</taxon>
    </lineage>
</organism>
<dbReference type="GO" id="GO:0016020">
    <property type="term" value="C:membrane"/>
    <property type="evidence" value="ECO:0007669"/>
    <property type="project" value="UniProtKB-SubCell"/>
</dbReference>
<dbReference type="GeneID" id="79513919"/>
<evidence type="ECO:0000256" key="6">
    <source>
        <dbReference type="SAM" id="Phobius"/>
    </source>
</evidence>
<sequence length="246" mass="26823">MKNRFTLIELLVVVAIIAILAAMLLPALNKAREKAREVKCVSAKKQFMTAQILYANDYKYMVCSTPTNPTTGYRAFFDILVKGTADYNLGYLPPEMLVCASNSYSSRMEFNTRFDAVVGMPHFDQDSERNYFKENGSGDCFIGSASNPIASLLVPEQCKAPSRFVLVADSTNAVAVNKEAGKGGNWAFYCCNSSTRLIHLAHGGRSAVGFVDGRAGVLTGAELYANTVNKPKKCIEADGLTIRSLE</sequence>
<dbReference type="PANTHER" id="PTHR30093">
    <property type="entry name" value="GENERAL SECRETION PATHWAY PROTEIN G"/>
    <property type="match status" value="1"/>
</dbReference>
<keyword evidence="2" id="KW-0488">Methylation</keyword>
<proteinExistence type="predicted"/>
<dbReference type="Gene3D" id="3.30.700.10">
    <property type="entry name" value="Glycoprotein, Type 4 Pilin"/>
    <property type="match status" value="1"/>
</dbReference>
<name>A0A2U1B9V6_9BACT</name>
<dbReference type="Proteomes" id="UP000245959">
    <property type="component" value="Unassembled WGS sequence"/>
</dbReference>
<feature type="transmembrane region" description="Helical" evidence="6">
    <location>
        <begin position="6"/>
        <end position="28"/>
    </location>
</feature>
<keyword evidence="8" id="KW-1185">Reference proteome</keyword>
<accession>A0A2U1B9V6</accession>
<dbReference type="NCBIfam" id="TIGR02532">
    <property type="entry name" value="IV_pilin_GFxxxE"/>
    <property type="match status" value="1"/>
</dbReference>
<keyword evidence="4 6" id="KW-1133">Transmembrane helix</keyword>
<evidence type="ECO:0000256" key="4">
    <source>
        <dbReference type="ARBA" id="ARBA00022989"/>
    </source>
</evidence>
<dbReference type="PANTHER" id="PTHR30093:SF44">
    <property type="entry name" value="TYPE II SECRETION SYSTEM CORE PROTEIN G"/>
    <property type="match status" value="1"/>
</dbReference>
<evidence type="ECO:0000313" key="8">
    <source>
        <dbReference type="Proteomes" id="UP000245959"/>
    </source>
</evidence>
<dbReference type="AlphaFoldDB" id="A0A2U1B9V6"/>
<keyword evidence="5 6" id="KW-0472">Membrane</keyword>
<dbReference type="InterPro" id="IPR045584">
    <property type="entry name" value="Pilin-like"/>
</dbReference>
<gene>
    <name evidence="7" type="ORF">C8D82_10218</name>
</gene>
<dbReference type="EMBL" id="QEKH01000002">
    <property type="protein sequence ID" value="PVY45448.1"/>
    <property type="molecule type" value="Genomic_DNA"/>
</dbReference>
<comment type="caution">
    <text evidence="7">The sequence shown here is derived from an EMBL/GenBank/DDBJ whole genome shotgun (WGS) entry which is preliminary data.</text>
</comment>
<evidence type="ECO:0000256" key="2">
    <source>
        <dbReference type="ARBA" id="ARBA00022481"/>
    </source>
</evidence>
<protein>
    <submittedName>
        <fullName evidence="7">Prepilin-type N-terminal cleavage/methylation domain-containing protein</fullName>
    </submittedName>
</protein>
<dbReference type="RefSeq" id="WP_116882478.1">
    <property type="nucleotide sequence ID" value="NZ_CALXNT010000093.1"/>
</dbReference>